<organism evidence="1 2">
    <name type="scientific">Lottia gigantea</name>
    <name type="common">Giant owl limpet</name>
    <dbReference type="NCBI Taxonomy" id="225164"/>
    <lineage>
        <taxon>Eukaryota</taxon>
        <taxon>Metazoa</taxon>
        <taxon>Spiralia</taxon>
        <taxon>Lophotrochozoa</taxon>
        <taxon>Mollusca</taxon>
        <taxon>Gastropoda</taxon>
        <taxon>Patellogastropoda</taxon>
        <taxon>Lottioidea</taxon>
        <taxon>Lottiidae</taxon>
        <taxon>Lottia</taxon>
    </lineage>
</organism>
<reference evidence="1 2" key="1">
    <citation type="journal article" date="2013" name="Nature">
        <title>Insights into bilaterian evolution from three spiralian genomes.</title>
        <authorList>
            <person name="Simakov O."/>
            <person name="Marletaz F."/>
            <person name="Cho S.J."/>
            <person name="Edsinger-Gonzales E."/>
            <person name="Havlak P."/>
            <person name="Hellsten U."/>
            <person name="Kuo D.H."/>
            <person name="Larsson T."/>
            <person name="Lv J."/>
            <person name="Arendt D."/>
            <person name="Savage R."/>
            <person name="Osoegawa K."/>
            <person name="de Jong P."/>
            <person name="Grimwood J."/>
            <person name="Chapman J.A."/>
            <person name="Shapiro H."/>
            <person name="Aerts A."/>
            <person name="Otillar R.P."/>
            <person name="Terry A.Y."/>
            <person name="Boore J.L."/>
            <person name="Grigoriev I.V."/>
            <person name="Lindberg D.R."/>
            <person name="Seaver E.C."/>
            <person name="Weisblat D.A."/>
            <person name="Putnam N.H."/>
            <person name="Rokhsar D.S."/>
        </authorList>
    </citation>
    <scope>NUCLEOTIDE SEQUENCE [LARGE SCALE GENOMIC DNA]</scope>
</reference>
<proteinExistence type="predicted"/>
<sequence length="647" mass="73737">MFGDREKQLGVWSPKTIKIHDGLHGTGPVVLFDKNDNAILIAPFTNPLTMSTNYNKTDHSLSWGIMGGVDEVPPGYTISTIIVYSENGGINDVFDKYGKLVQYYFDKQIDYQPADITLSHLGYWTDNGGYYYYHTEPKKNYEDTILDIKKDIDRTKIPYRYMQLDSWWYYKDKNQAVTRWEPRPDIFPDGLQKLQEKLNLPLSLHNRYWSKDTPYAAKYLFLKGVGLSVPLTTKFWDFLFTRGKTWGMKMYEQFMFLEKMKSNLTLATTWLDSMATSAENNGMSIQYCMTQSRMAFQSLQYSPVTQARVSDDYHLLDDQWKIGISSLFAHAMGVRPSKDTFWTTTKQPGNPFNTTEPYPALQTLLAVLSTGPVGPSDGINYTNTDLLMKCCNADGLILKPSKPATAIDDDIIEKAIRDGSGAKGEVYSTYSDFGEYIKQRYGIIVVANLSQAYNITPSKASFTVNINNFPESVIYDSANISNTVPFTEDKPYTLPVCLLTATNYCLYYTSPVLYIGNNSKIVIYGETNKFVPMSQQRVFKFWIDANSLAVTIRGFPNENVTFVYSVDDMIKTTYNIIDQKTQCATVTLFGKPNIPSGIDCTYTQPTPKSRPKHKPFEKQDYAFRIRDSRRQLRAVPNLFLETGSARQ</sequence>
<dbReference type="GeneID" id="20249540"/>
<evidence type="ECO:0000313" key="2">
    <source>
        <dbReference type="Proteomes" id="UP000030746"/>
    </source>
</evidence>
<dbReference type="HOGENOM" id="CLU_016717_0_0_1"/>
<keyword evidence="2" id="KW-1185">Reference proteome</keyword>
<dbReference type="AlphaFoldDB" id="V4A5L2"/>
<dbReference type="RefSeq" id="XP_009060597.1">
    <property type="nucleotide sequence ID" value="XM_009062349.1"/>
</dbReference>
<dbReference type="SUPFAM" id="SSF51445">
    <property type="entry name" value="(Trans)glycosidases"/>
    <property type="match status" value="1"/>
</dbReference>
<dbReference type="Proteomes" id="UP000030746">
    <property type="component" value="Unassembled WGS sequence"/>
</dbReference>
<dbReference type="InterPro" id="IPR017853">
    <property type="entry name" value="GH"/>
</dbReference>
<dbReference type="OrthoDB" id="41905at2759"/>
<evidence type="ECO:0000313" key="1">
    <source>
        <dbReference type="EMBL" id="ESO88546.1"/>
    </source>
</evidence>
<dbReference type="EMBL" id="KB202656">
    <property type="protein sequence ID" value="ESO88546.1"/>
    <property type="molecule type" value="Genomic_DNA"/>
</dbReference>
<dbReference type="STRING" id="225164.V4A5L2"/>
<gene>
    <name evidence="1" type="ORF">LOTGIDRAFT_234457</name>
</gene>
<accession>V4A5L2</accession>
<protein>
    <submittedName>
        <fullName evidence="1">Uncharacterized protein</fullName>
    </submittedName>
</protein>
<dbReference type="CTD" id="20249540"/>
<dbReference type="OMA" id="WLNVQLL"/>
<dbReference type="InterPro" id="IPR013785">
    <property type="entry name" value="Aldolase_TIM"/>
</dbReference>
<dbReference type="Gene3D" id="3.20.20.70">
    <property type="entry name" value="Aldolase class I"/>
    <property type="match status" value="1"/>
</dbReference>
<dbReference type="KEGG" id="lgi:LOTGIDRAFT_234457"/>
<name>V4A5L2_LOTGI</name>